<feature type="domain" description="DJ-1/PfpI" evidence="1">
    <location>
        <begin position="33"/>
        <end position="195"/>
    </location>
</feature>
<dbReference type="EMBL" id="JAGKQQ010000001">
    <property type="protein sequence ID" value="MBP3954421.1"/>
    <property type="molecule type" value="Genomic_DNA"/>
</dbReference>
<dbReference type="PANTHER" id="PTHR43130:SF2">
    <property type="entry name" value="DJ-1_PFPI DOMAIN-CONTAINING PROTEIN"/>
    <property type="match status" value="1"/>
</dbReference>
<dbReference type="InterPro" id="IPR002818">
    <property type="entry name" value="DJ-1/PfpI"/>
</dbReference>
<sequence length="256" mass="27163">MTRRDAMKVLGTAVVAPAAAAPVRAADAKKPREILMLVYPKFTALDLVGPQHVFSLLGPEFKTRLVWKDTKEVVSDTGIPVRPTATFKECAEEPAVVFVPGGTDGTLAAMEDKAVREFVAARGAKATFVTSVCTGALVLGAAGLLTGYKATTHWLALDALRGFGAVPVAERVVTDRNRVTGAGVTAGIDFALTLAAKLKDEKYAKAIQLMSEYDPQPPFPKDGNPLSADADNVKLLRAMTVPFNTKLDAAIKRLGK</sequence>
<dbReference type="InterPro" id="IPR052158">
    <property type="entry name" value="INH-QAR"/>
</dbReference>
<dbReference type="InterPro" id="IPR029062">
    <property type="entry name" value="Class_I_gatase-like"/>
</dbReference>
<comment type="caution">
    <text evidence="2">The sequence shown here is derived from an EMBL/GenBank/DDBJ whole genome shotgun (WGS) entry which is preliminary data.</text>
</comment>
<dbReference type="PANTHER" id="PTHR43130">
    <property type="entry name" value="ARAC-FAMILY TRANSCRIPTIONAL REGULATOR"/>
    <property type="match status" value="1"/>
</dbReference>
<gene>
    <name evidence="2" type="ORF">J8F10_03840</name>
</gene>
<dbReference type="Proteomes" id="UP000676565">
    <property type="component" value="Unassembled WGS sequence"/>
</dbReference>
<accession>A0ABS5BL46</accession>
<dbReference type="RefSeq" id="WP_210652550.1">
    <property type="nucleotide sequence ID" value="NZ_JAGKQQ010000001.1"/>
</dbReference>
<organism evidence="2 3">
    <name type="scientific">Gemmata palustris</name>
    <dbReference type="NCBI Taxonomy" id="2822762"/>
    <lineage>
        <taxon>Bacteria</taxon>
        <taxon>Pseudomonadati</taxon>
        <taxon>Planctomycetota</taxon>
        <taxon>Planctomycetia</taxon>
        <taxon>Gemmatales</taxon>
        <taxon>Gemmataceae</taxon>
        <taxon>Gemmata</taxon>
    </lineage>
</organism>
<dbReference type="Pfam" id="PF01965">
    <property type="entry name" value="DJ-1_PfpI"/>
    <property type="match status" value="1"/>
</dbReference>
<evidence type="ECO:0000313" key="3">
    <source>
        <dbReference type="Proteomes" id="UP000676565"/>
    </source>
</evidence>
<proteinExistence type="predicted"/>
<evidence type="ECO:0000259" key="1">
    <source>
        <dbReference type="Pfam" id="PF01965"/>
    </source>
</evidence>
<name>A0ABS5BL46_9BACT</name>
<dbReference type="CDD" id="cd03139">
    <property type="entry name" value="GATase1_PfpI_2"/>
    <property type="match status" value="1"/>
</dbReference>
<keyword evidence="3" id="KW-1185">Reference proteome</keyword>
<protein>
    <submittedName>
        <fullName evidence="2">DJ-1/PfpI family protein</fullName>
    </submittedName>
</protein>
<dbReference type="SUPFAM" id="SSF52317">
    <property type="entry name" value="Class I glutamine amidotransferase-like"/>
    <property type="match status" value="1"/>
</dbReference>
<evidence type="ECO:0000313" key="2">
    <source>
        <dbReference type="EMBL" id="MBP3954421.1"/>
    </source>
</evidence>
<dbReference type="Gene3D" id="3.40.50.880">
    <property type="match status" value="1"/>
</dbReference>
<reference evidence="2 3" key="1">
    <citation type="submission" date="2021-04" db="EMBL/GenBank/DDBJ databases">
        <authorList>
            <person name="Ivanova A."/>
        </authorList>
    </citation>
    <scope>NUCLEOTIDE SEQUENCE [LARGE SCALE GENOMIC DNA]</scope>
    <source>
        <strain evidence="2 3">G18</strain>
    </source>
</reference>